<gene>
    <name evidence="7" type="ORF">NVS89_10795</name>
</gene>
<dbReference type="EMBL" id="JANTHZ010000004">
    <property type="protein sequence ID" value="MCS0495587.1"/>
    <property type="molecule type" value="Genomic_DNA"/>
</dbReference>
<keyword evidence="4 6" id="KW-0378">Hydrolase</keyword>
<proteinExistence type="inferred from homology"/>
<dbReference type="CDD" id="cd00221">
    <property type="entry name" value="Vsr"/>
    <property type="match status" value="1"/>
</dbReference>
<dbReference type="AlphaFoldDB" id="A0A9X2PI07"/>
<evidence type="ECO:0000256" key="4">
    <source>
        <dbReference type="ARBA" id="ARBA00022801"/>
    </source>
</evidence>
<dbReference type="Pfam" id="PF03852">
    <property type="entry name" value="Vsr"/>
    <property type="match status" value="1"/>
</dbReference>
<evidence type="ECO:0000256" key="6">
    <source>
        <dbReference type="PIRNR" id="PIRNR018267"/>
    </source>
</evidence>
<dbReference type="GO" id="GO:0006298">
    <property type="term" value="P:mismatch repair"/>
    <property type="evidence" value="ECO:0007669"/>
    <property type="project" value="UniProtKB-UniRule"/>
</dbReference>
<comment type="similarity">
    <text evidence="6">Belongs to the vsr family.</text>
</comment>
<dbReference type="Gene3D" id="3.40.960.10">
    <property type="entry name" value="VSR Endonuclease"/>
    <property type="match status" value="1"/>
</dbReference>
<dbReference type="Proteomes" id="UP001151088">
    <property type="component" value="Unassembled WGS sequence"/>
</dbReference>
<dbReference type="NCBIfam" id="TIGR00632">
    <property type="entry name" value="vsr"/>
    <property type="match status" value="1"/>
</dbReference>
<evidence type="ECO:0000256" key="5">
    <source>
        <dbReference type="ARBA" id="ARBA00023204"/>
    </source>
</evidence>
<dbReference type="GO" id="GO:0004519">
    <property type="term" value="F:endonuclease activity"/>
    <property type="evidence" value="ECO:0007669"/>
    <property type="project" value="UniProtKB-KW"/>
</dbReference>
<keyword evidence="2 6" id="KW-0255">Endonuclease</keyword>
<dbReference type="InterPro" id="IPR004603">
    <property type="entry name" value="DNA_mismatch_endonuc_vsr"/>
</dbReference>
<dbReference type="InterPro" id="IPR011335">
    <property type="entry name" value="Restrct_endonuc-II-like"/>
</dbReference>
<keyword evidence="5 6" id="KW-0234">DNA repair</keyword>
<organism evidence="7 8">
    <name type="scientific">Ancylobacter mangrovi</name>
    <dbReference type="NCBI Taxonomy" id="2972472"/>
    <lineage>
        <taxon>Bacteria</taxon>
        <taxon>Pseudomonadati</taxon>
        <taxon>Pseudomonadota</taxon>
        <taxon>Alphaproteobacteria</taxon>
        <taxon>Hyphomicrobiales</taxon>
        <taxon>Xanthobacteraceae</taxon>
        <taxon>Ancylobacter</taxon>
    </lineage>
</organism>
<name>A0A9X2PI07_9HYPH</name>
<keyword evidence="1 6" id="KW-0540">Nuclease</keyword>
<dbReference type="GO" id="GO:0016787">
    <property type="term" value="F:hydrolase activity"/>
    <property type="evidence" value="ECO:0007669"/>
    <property type="project" value="UniProtKB-KW"/>
</dbReference>
<protein>
    <recommendedName>
        <fullName evidence="6">Very short patch repair endonuclease</fullName>
        <ecNumber evidence="6">3.1.-.-</ecNumber>
    </recommendedName>
</protein>
<evidence type="ECO:0000313" key="8">
    <source>
        <dbReference type="Proteomes" id="UP001151088"/>
    </source>
</evidence>
<dbReference type="RefSeq" id="WP_258732741.1">
    <property type="nucleotide sequence ID" value="NZ_JANTHZ010000004.1"/>
</dbReference>
<dbReference type="EC" id="3.1.-.-" evidence="6"/>
<sequence>MADRITTAQRSKLMGRIRRSDTKPELVIRRMLHGLGYRFRVQLKGVPGRPDLAFTRRRKIIQVHGCFWHFHEGCPSARMPTTRTEFWAAKFARNRERDRRLEEDATEAGWQSLIVWECELKDIGRLQVKLADFLGPARL</sequence>
<comment type="caution">
    <text evidence="7">The sequence shown here is derived from an EMBL/GenBank/DDBJ whole genome shotgun (WGS) entry which is preliminary data.</text>
</comment>
<dbReference type="SUPFAM" id="SSF52980">
    <property type="entry name" value="Restriction endonuclease-like"/>
    <property type="match status" value="1"/>
</dbReference>
<evidence type="ECO:0000256" key="1">
    <source>
        <dbReference type="ARBA" id="ARBA00022722"/>
    </source>
</evidence>
<evidence type="ECO:0000313" key="7">
    <source>
        <dbReference type="EMBL" id="MCS0495587.1"/>
    </source>
</evidence>
<reference evidence="7" key="1">
    <citation type="submission" date="2022-08" db="EMBL/GenBank/DDBJ databases">
        <authorList>
            <person name="Li F."/>
        </authorList>
    </citation>
    <scope>NUCLEOTIDE SEQUENCE</scope>
    <source>
        <strain evidence="7">MQZ15Z-1</strain>
    </source>
</reference>
<accession>A0A9X2PI07</accession>
<dbReference type="PIRSF" id="PIRSF018267">
    <property type="entry name" value="VSR_endonuc"/>
    <property type="match status" value="1"/>
</dbReference>
<evidence type="ECO:0000256" key="2">
    <source>
        <dbReference type="ARBA" id="ARBA00022759"/>
    </source>
</evidence>
<comment type="function">
    <text evidence="6">May nick specific sequences that contain T:G mispairs resulting from m5C-deamination.</text>
</comment>
<keyword evidence="3 6" id="KW-0227">DNA damage</keyword>
<evidence type="ECO:0000256" key="3">
    <source>
        <dbReference type="ARBA" id="ARBA00022763"/>
    </source>
</evidence>
<keyword evidence="8" id="KW-1185">Reference proteome</keyword>